<dbReference type="Proteomes" id="UP000005824">
    <property type="component" value="Unassembled WGS sequence"/>
</dbReference>
<dbReference type="Pfam" id="PF24746">
    <property type="entry name" value="DUF7694"/>
    <property type="match status" value="1"/>
</dbReference>
<dbReference type="InterPro" id="IPR056111">
    <property type="entry name" value="DUF7694"/>
</dbReference>
<name>B4D0S8_9BACT</name>
<comment type="caution">
    <text evidence="2">The sequence shown here is derived from an EMBL/GenBank/DDBJ whole genome shotgun (WGS) entry which is preliminary data.</text>
</comment>
<dbReference type="RefSeq" id="WP_006979854.1">
    <property type="nucleotide sequence ID" value="NZ_ABVL01000006.1"/>
</dbReference>
<dbReference type="AlphaFoldDB" id="B4D0S8"/>
<proteinExistence type="predicted"/>
<dbReference type="STRING" id="497964.CfE428DRAFT_2529"/>
<protein>
    <recommendedName>
        <fullName evidence="1">DUF7694 domain-containing protein</fullName>
    </recommendedName>
</protein>
<gene>
    <name evidence="2" type="ORF">CfE428DRAFT_2529</name>
</gene>
<evidence type="ECO:0000313" key="3">
    <source>
        <dbReference type="Proteomes" id="UP000005824"/>
    </source>
</evidence>
<evidence type="ECO:0000313" key="2">
    <source>
        <dbReference type="EMBL" id="EDY19940.1"/>
    </source>
</evidence>
<feature type="domain" description="DUF7694" evidence="1">
    <location>
        <begin position="68"/>
        <end position="130"/>
    </location>
</feature>
<sequence length="178" mass="20511">MTPFVETPHDVRENQIYRDALLAQPPEFFRGYCQGRIPDLFERMVLVERLVQAAAAPQVFLNNLYRVQVRREPTVVHLSIARLDGEPCKNWRHFQQIKNEIVGPEFEAVELFPAESRLVDMDNEYHLWVNVSPTFRYPFGYERRHVMNKPVEYRGRAGDELPGGGPALCVDSTAGALI</sequence>
<organism evidence="2 3">
    <name type="scientific">Chthoniobacter flavus Ellin428</name>
    <dbReference type="NCBI Taxonomy" id="497964"/>
    <lineage>
        <taxon>Bacteria</taxon>
        <taxon>Pseudomonadati</taxon>
        <taxon>Verrucomicrobiota</taxon>
        <taxon>Spartobacteria</taxon>
        <taxon>Chthoniobacterales</taxon>
        <taxon>Chthoniobacteraceae</taxon>
        <taxon>Chthoniobacter</taxon>
    </lineage>
</organism>
<keyword evidence="3" id="KW-1185">Reference proteome</keyword>
<evidence type="ECO:0000259" key="1">
    <source>
        <dbReference type="Pfam" id="PF24746"/>
    </source>
</evidence>
<accession>B4D0S8</accession>
<dbReference type="EMBL" id="ABVL01000006">
    <property type="protein sequence ID" value="EDY19940.1"/>
    <property type="molecule type" value="Genomic_DNA"/>
</dbReference>
<dbReference type="eggNOG" id="ENOG5033FEQ">
    <property type="taxonomic scope" value="Bacteria"/>
</dbReference>
<dbReference type="InParanoid" id="B4D0S8"/>
<reference evidence="2 3" key="1">
    <citation type="journal article" date="2011" name="J. Bacteriol.">
        <title>Genome sequence of Chthoniobacter flavus Ellin428, an aerobic heterotrophic soil bacterium.</title>
        <authorList>
            <person name="Kant R."/>
            <person name="van Passel M.W."/>
            <person name="Palva A."/>
            <person name="Lucas S."/>
            <person name="Lapidus A."/>
            <person name="Glavina Del Rio T."/>
            <person name="Dalin E."/>
            <person name="Tice H."/>
            <person name="Bruce D."/>
            <person name="Goodwin L."/>
            <person name="Pitluck S."/>
            <person name="Larimer F.W."/>
            <person name="Land M.L."/>
            <person name="Hauser L."/>
            <person name="Sangwan P."/>
            <person name="de Vos W.M."/>
            <person name="Janssen P.H."/>
            <person name="Smidt H."/>
        </authorList>
    </citation>
    <scope>NUCLEOTIDE SEQUENCE [LARGE SCALE GENOMIC DNA]</scope>
    <source>
        <strain evidence="2 3">Ellin428</strain>
    </source>
</reference>